<accession>A0A4R6WMJ5</accession>
<organism evidence="2 3">
    <name type="scientific">Sphingobacterium yanglingense</name>
    <dbReference type="NCBI Taxonomy" id="1437280"/>
    <lineage>
        <taxon>Bacteria</taxon>
        <taxon>Pseudomonadati</taxon>
        <taxon>Bacteroidota</taxon>
        <taxon>Sphingobacteriia</taxon>
        <taxon>Sphingobacteriales</taxon>
        <taxon>Sphingobacteriaceae</taxon>
        <taxon>Sphingobacterium</taxon>
    </lineage>
</organism>
<keyword evidence="1" id="KW-0472">Membrane</keyword>
<dbReference type="EMBL" id="SNYV01000011">
    <property type="protein sequence ID" value="TDQ79311.1"/>
    <property type="molecule type" value="Genomic_DNA"/>
</dbReference>
<comment type="caution">
    <text evidence="2">The sequence shown here is derived from an EMBL/GenBank/DDBJ whole genome shotgun (WGS) entry which is preliminary data.</text>
</comment>
<keyword evidence="1" id="KW-1133">Transmembrane helix</keyword>
<reference evidence="2 3" key="1">
    <citation type="submission" date="2019-03" db="EMBL/GenBank/DDBJ databases">
        <title>Genomic Encyclopedia of Archaeal and Bacterial Type Strains, Phase II (KMG-II): from individual species to whole genera.</title>
        <authorList>
            <person name="Goeker M."/>
        </authorList>
    </citation>
    <scope>NUCLEOTIDE SEQUENCE [LARGE SCALE GENOMIC DNA]</scope>
    <source>
        <strain evidence="2 3">DSM 28353</strain>
    </source>
</reference>
<sequence>MLHKVPPKVPARISFVFVVFVVNKLSYLSRFFIGVIMLSSRHCGGLLRVSESITTKQARFANYVVISTEAEISRSYILILYSL</sequence>
<proteinExistence type="predicted"/>
<dbReference type="AlphaFoldDB" id="A0A4R6WMJ5"/>
<keyword evidence="1" id="KW-0812">Transmembrane</keyword>
<evidence type="ECO:0000256" key="1">
    <source>
        <dbReference type="SAM" id="Phobius"/>
    </source>
</evidence>
<gene>
    <name evidence="2" type="ORF">CLV99_0747</name>
</gene>
<dbReference type="Proteomes" id="UP000295292">
    <property type="component" value="Unassembled WGS sequence"/>
</dbReference>
<evidence type="ECO:0000313" key="3">
    <source>
        <dbReference type="Proteomes" id="UP000295292"/>
    </source>
</evidence>
<keyword evidence="3" id="KW-1185">Reference proteome</keyword>
<evidence type="ECO:0000313" key="2">
    <source>
        <dbReference type="EMBL" id="TDQ79311.1"/>
    </source>
</evidence>
<name>A0A4R6WMJ5_9SPHI</name>
<feature type="transmembrane region" description="Helical" evidence="1">
    <location>
        <begin position="12"/>
        <end position="38"/>
    </location>
</feature>
<protein>
    <submittedName>
        <fullName evidence="2">Uncharacterized protein</fullName>
    </submittedName>
</protein>